<accession>A0A418SBW6</accession>
<dbReference type="PANTHER" id="PTHR42809">
    <property type="entry name" value="FLAVODOXIN 2"/>
    <property type="match status" value="1"/>
</dbReference>
<dbReference type="InterPro" id="IPR050619">
    <property type="entry name" value="Flavodoxin"/>
</dbReference>
<dbReference type="Pfam" id="PF00258">
    <property type="entry name" value="Flavodoxin_1"/>
    <property type="match status" value="1"/>
</dbReference>
<dbReference type="InterPro" id="IPR001094">
    <property type="entry name" value="Flavdoxin-like"/>
</dbReference>
<keyword evidence="7" id="KW-0614">Plasmid</keyword>
<keyword evidence="4" id="KW-0285">Flavoprotein</keyword>
<evidence type="ECO:0000313" key="7">
    <source>
        <dbReference type="EMBL" id="QPM92452.1"/>
    </source>
</evidence>
<evidence type="ECO:0000256" key="2">
    <source>
        <dbReference type="ARBA" id="ARBA00005267"/>
    </source>
</evidence>
<dbReference type="RefSeq" id="WP_119840878.1">
    <property type="nucleotide sequence ID" value="NZ_CP060438.1"/>
</dbReference>
<keyword evidence="5" id="KW-0288">FMN</keyword>
<dbReference type="Gene3D" id="3.40.50.360">
    <property type="match status" value="1"/>
</dbReference>
<evidence type="ECO:0000256" key="1">
    <source>
        <dbReference type="ARBA" id="ARBA00001917"/>
    </source>
</evidence>
<proteinExistence type="inferred from homology"/>
<dbReference type="SUPFAM" id="SSF52218">
    <property type="entry name" value="Flavoproteins"/>
    <property type="match status" value="1"/>
</dbReference>
<dbReference type="EMBL" id="CP060438">
    <property type="protein sequence ID" value="QPM92452.1"/>
    <property type="molecule type" value="Genomic_DNA"/>
</dbReference>
<reference evidence="7 8" key="1">
    <citation type="submission" date="2020-08" db="EMBL/GenBank/DDBJ databases">
        <title>Genome sequence of Rhodobacteraceae bacterium Lw-13e.</title>
        <authorList>
            <person name="Poehlein A."/>
            <person name="Wolter L."/>
            <person name="Daniel R."/>
            <person name="Brinkhoff T."/>
        </authorList>
    </citation>
    <scope>NUCLEOTIDE SEQUENCE [LARGE SCALE GENOMIC DNA]</scope>
    <source>
        <strain evidence="7 8">Lw-13e</strain>
        <plasmid evidence="7 8">p111</plasmid>
    </source>
</reference>
<keyword evidence="6" id="KW-0249">Electron transport</keyword>
<evidence type="ECO:0000256" key="4">
    <source>
        <dbReference type="ARBA" id="ARBA00022630"/>
    </source>
</evidence>
<dbReference type="PANTHER" id="PTHR42809:SF1">
    <property type="entry name" value="FLAVODOXIN 1"/>
    <property type="match status" value="1"/>
</dbReference>
<geneLocation type="plasmid" evidence="7 8">
    <name>p111</name>
</geneLocation>
<dbReference type="InterPro" id="IPR008254">
    <property type="entry name" value="Flavodoxin/NO_synth"/>
</dbReference>
<dbReference type="AlphaFoldDB" id="A0A418SBW6"/>
<evidence type="ECO:0000313" key="8">
    <source>
        <dbReference type="Proteomes" id="UP000283786"/>
    </source>
</evidence>
<comment type="similarity">
    <text evidence="2">Belongs to the flavodoxin family.</text>
</comment>
<protein>
    <submittedName>
        <fullName evidence="7">Cindoxin</fullName>
    </submittedName>
</protein>
<dbReference type="PRINTS" id="PR00369">
    <property type="entry name" value="FLAVODOXIN"/>
</dbReference>
<name>A0A418SBW6_9RHOB</name>
<keyword evidence="3" id="KW-0813">Transport</keyword>
<dbReference type="Proteomes" id="UP000283786">
    <property type="component" value="Plasmid p111"/>
</dbReference>
<dbReference type="KEGG" id="palw:PSAL_037160"/>
<evidence type="ECO:0000256" key="3">
    <source>
        <dbReference type="ARBA" id="ARBA00022448"/>
    </source>
</evidence>
<organism evidence="7 8">
    <name type="scientific">Pseudooceanicola algae</name>
    <dbReference type="NCBI Taxonomy" id="1537215"/>
    <lineage>
        <taxon>Bacteria</taxon>
        <taxon>Pseudomonadati</taxon>
        <taxon>Pseudomonadota</taxon>
        <taxon>Alphaproteobacteria</taxon>
        <taxon>Rhodobacterales</taxon>
        <taxon>Paracoccaceae</taxon>
        <taxon>Pseudooceanicola</taxon>
    </lineage>
</organism>
<sequence length="149" mass="15661">MKIAIFFGTETGNAEMLAEDIATGLEAEHETSLADLADSSPEDLKVAELNVIVCSSYGEGELPASAKPFAAQLADSQPDLSDVRFAIFGLGDSEYAETYGFGSMKLAELLVARGARALDERPVHDAASADLPEDVALPWVTAIIDGLAT</sequence>
<gene>
    <name evidence="7" type="primary">cinC_2</name>
    <name evidence="7" type="ORF">PSAL_037160</name>
</gene>
<dbReference type="PROSITE" id="PS50902">
    <property type="entry name" value="FLAVODOXIN_LIKE"/>
    <property type="match status" value="1"/>
</dbReference>
<evidence type="ECO:0000256" key="6">
    <source>
        <dbReference type="ARBA" id="ARBA00022982"/>
    </source>
</evidence>
<dbReference type="OrthoDB" id="9816402at2"/>
<dbReference type="InterPro" id="IPR029039">
    <property type="entry name" value="Flavoprotein-like_sf"/>
</dbReference>
<evidence type="ECO:0000256" key="5">
    <source>
        <dbReference type="ARBA" id="ARBA00022643"/>
    </source>
</evidence>
<dbReference type="GO" id="GO:0010181">
    <property type="term" value="F:FMN binding"/>
    <property type="evidence" value="ECO:0007669"/>
    <property type="project" value="InterPro"/>
</dbReference>
<keyword evidence="8" id="KW-1185">Reference proteome</keyword>
<comment type="cofactor">
    <cofactor evidence="1">
        <name>FMN</name>
        <dbReference type="ChEBI" id="CHEBI:58210"/>
    </cofactor>
</comment>